<dbReference type="PRINTS" id="PR00368">
    <property type="entry name" value="FADPNR"/>
</dbReference>
<accession>A0A0Q2RML5</accession>
<evidence type="ECO:0000256" key="7">
    <source>
        <dbReference type="ARBA" id="ARBA00023002"/>
    </source>
</evidence>
<organism evidence="11 12">
    <name type="scientific">Vibrio furnissii</name>
    <dbReference type="NCBI Taxonomy" id="29494"/>
    <lineage>
        <taxon>Bacteria</taxon>
        <taxon>Pseudomonadati</taxon>
        <taxon>Pseudomonadota</taxon>
        <taxon>Gammaproteobacteria</taxon>
        <taxon>Vibrionales</taxon>
        <taxon>Vibrionaceae</taxon>
        <taxon>Vibrio</taxon>
    </lineage>
</organism>
<evidence type="ECO:0000256" key="4">
    <source>
        <dbReference type="ARBA" id="ARBA00022490"/>
    </source>
</evidence>
<dbReference type="Gene3D" id="3.30.390.120">
    <property type="match status" value="1"/>
</dbReference>
<comment type="caution">
    <text evidence="11">The sequence shown here is derived from an EMBL/GenBank/DDBJ whole genome shotgun (WGS) entry which is preliminary data.</text>
</comment>
<gene>
    <name evidence="11" type="ORF">AMR76_14135</name>
</gene>
<keyword evidence="12" id="KW-1185">Reference proteome</keyword>
<dbReference type="GO" id="GO:0005737">
    <property type="term" value="C:cytoplasm"/>
    <property type="evidence" value="ECO:0007669"/>
    <property type="project" value="UniProtKB-SubCell"/>
</dbReference>
<dbReference type="InterPro" id="IPR050260">
    <property type="entry name" value="FAD-bd_OxRdtase"/>
</dbReference>
<protein>
    <submittedName>
        <fullName evidence="11">NADH:flavorubredoxin oxidoreductase</fullName>
    </submittedName>
</protein>
<dbReference type="AlphaFoldDB" id="A0A0Q2RML5"/>
<dbReference type="NCBIfam" id="NF003437">
    <property type="entry name" value="PRK04965.1"/>
    <property type="match status" value="1"/>
</dbReference>
<dbReference type="InterPro" id="IPR023753">
    <property type="entry name" value="FAD/NAD-binding_dom"/>
</dbReference>
<evidence type="ECO:0000256" key="2">
    <source>
        <dbReference type="ARBA" id="ARBA00004496"/>
    </source>
</evidence>
<evidence type="ECO:0000313" key="11">
    <source>
        <dbReference type="EMBL" id="KQH85238.1"/>
    </source>
</evidence>
<dbReference type="GO" id="GO:0016491">
    <property type="term" value="F:oxidoreductase activity"/>
    <property type="evidence" value="ECO:0007669"/>
    <property type="project" value="UniProtKB-KW"/>
</dbReference>
<dbReference type="PRINTS" id="PR00411">
    <property type="entry name" value="PNDRDTASEI"/>
</dbReference>
<dbReference type="SUPFAM" id="SSF51905">
    <property type="entry name" value="FAD/NAD(P)-binding domain"/>
    <property type="match status" value="1"/>
</dbReference>
<dbReference type="Gene3D" id="3.50.50.60">
    <property type="entry name" value="FAD/NAD(P)-binding domain"/>
    <property type="match status" value="2"/>
</dbReference>
<dbReference type="PANTHER" id="PTHR43429">
    <property type="entry name" value="PYRIDINE NUCLEOTIDE-DISULFIDE OXIDOREDUCTASE DOMAIN-CONTAINING"/>
    <property type="match status" value="1"/>
</dbReference>
<feature type="domain" description="FAD/NAD(P)-binding" evidence="9">
    <location>
        <begin position="5"/>
        <end position="283"/>
    </location>
</feature>
<keyword evidence="8" id="KW-0520">NAD</keyword>
<feature type="domain" description="Rubredoxin binding" evidence="10">
    <location>
        <begin position="308"/>
        <end position="376"/>
    </location>
</feature>
<dbReference type="InterPro" id="IPR036188">
    <property type="entry name" value="FAD/NAD-bd_sf"/>
</dbReference>
<dbReference type="Proteomes" id="UP000051221">
    <property type="component" value="Unassembled WGS sequence"/>
</dbReference>
<evidence type="ECO:0000256" key="6">
    <source>
        <dbReference type="ARBA" id="ARBA00022827"/>
    </source>
</evidence>
<evidence type="ECO:0000256" key="1">
    <source>
        <dbReference type="ARBA" id="ARBA00001974"/>
    </source>
</evidence>
<evidence type="ECO:0000259" key="10">
    <source>
        <dbReference type="Pfam" id="PF18113"/>
    </source>
</evidence>
<comment type="subcellular location">
    <subcellularLocation>
        <location evidence="2">Cytoplasm</location>
    </subcellularLocation>
</comment>
<dbReference type="Pfam" id="PF07992">
    <property type="entry name" value="Pyr_redox_2"/>
    <property type="match status" value="1"/>
</dbReference>
<dbReference type="InterPro" id="IPR041364">
    <property type="entry name" value="Rbx-bd"/>
</dbReference>
<keyword evidence="7" id="KW-0560">Oxidoreductase</keyword>
<reference evidence="11 12" key="1">
    <citation type="submission" date="2015-08" db="EMBL/GenBank/DDBJ databases">
        <title>Antibacterial properties of a collection of Vibrionaceae strains.</title>
        <authorList>
            <person name="Giubergia S."/>
        </authorList>
    </citation>
    <scope>NUCLEOTIDE SEQUENCE [LARGE SCALE GENOMIC DNA]</scope>
    <source>
        <strain evidence="11 12">S0821</strain>
    </source>
</reference>
<dbReference type="InParanoid" id="A0A0Q2RML5"/>
<keyword evidence="6" id="KW-0274">FAD</keyword>
<keyword evidence="4" id="KW-0963">Cytoplasm</keyword>
<evidence type="ECO:0000256" key="3">
    <source>
        <dbReference type="ARBA" id="ARBA00006442"/>
    </source>
</evidence>
<evidence type="ECO:0000259" key="9">
    <source>
        <dbReference type="Pfam" id="PF07992"/>
    </source>
</evidence>
<dbReference type="FunCoup" id="A0A0Q2RML5">
    <property type="interactions" value="103"/>
</dbReference>
<evidence type="ECO:0000256" key="5">
    <source>
        <dbReference type="ARBA" id="ARBA00022630"/>
    </source>
</evidence>
<comment type="cofactor">
    <cofactor evidence="1">
        <name>FAD</name>
        <dbReference type="ChEBI" id="CHEBI:57692"/>
    </cofactor>
</comment>
<comment type="similarity">
    <text evidence="3">Belongs to the FAD-dependent oxidoreductase family.</text>
</comment>
<sequence length="401" mass="43337">MQAPIVIIGSGFAAYQLVKTIRRIDAQIPIQLFTADDGAEYNKPDLSHVFTKQQTAHDLVVKTGHVFAQEYNVDLHANTWVESIDTHAQHILAEGCTYPYSKLVLAMGANPFVPPMQGNAVEEVVTLNSLQEYQAAEVKISTATRVLVMGGGLIGVEIAMDLASSGKAVTIVEPNPRLLANLIPEFVALPLEKQLKQQGIQLNLERSVVEMNRSGTTLAVRLSGGQMVETDVVIVAAGLRANTQLAKASGIQVRKGIVVDASLQTSAPHVFALGDCAEIQGRLMPYLQPIVLSANVLGKQLLGQSAELVLPPMMIKVKTPSYPIQLAGRFDNIAAWRVQMSQSGIVAQAENESEQFTGFVVTGEHVAQAFPLLRELSQVVIQSSPNSIHHERGVSYVTSTY</sequence>
<name>A0A0Q2RML5_VIBFU</name>
<evidence type="ECO:0000313" key="12">
    <source>
        <dbReference type="Proteomes" id="UP000051221"/>
    </source>
</evidence>
<keyword evidence="5" id="KW-0285">Flavoprotein</keyword>
<dbReference type="Pfam" id="PF18113">
    <property type="entry name" value="Rbx_binding"/>
    <property type="match status" value="1"/>
</dbReference>
<proteinExistence type="inferred from homology"/>
<evidence type="ECO:0000256" key="8">
    <source>
        <dbReference type="ARBA" id="ARBA00023027"/>
    </source>
</evidence>
<dbReference type="EMBL" id="LKHS01000011">
    <property type="protein sequence ID" value="KQH85238.1"/>
    <property type="molecule type" value="Genomic_DNA"/>
</dbReference>
<dbReference type="RefSeq" id="WP_055466427.1">
    <property type="nucleotide sequence ID" value="NZ_LKHS01000011.1"/>
</dbReference>
<dbReference type="PANTHER" id="PTHR43429:SF3">
    <property type="entry name" value="NITRITE REDUCTASE [NAD(P)H]"/>
    <property type="match status" value="1"/>
</dbReference>